<organism evidence="1 2">
    <name type="scientific">Lyophyllum shimeji</name>
    <name type="common">Hon-shimeji</name>
    <name type="synonym">Tricholoma shimeji</name>
    <dbReference type="NCBI Taxonomy" id="47721"/>
    <lineage>
        <taxon>Eukaryota</taxon>
        <taxon>Fungi</taxon>
        <taxon>Dikarya</taxon>
        <taxon>Basidiomycota</taxon>
        <taxon>Agaricomycotina</taxon>
        <taxon>Agaricomycetes</taxon>
        <taxon>Agaricomycetidae</taxon>
        <taxon>Agaricales</taxon>
        <taxon>Tricholomatineae</taxon>
        <taxon>Lyophyllaceae</taxon>
        <taxon>Lyophyllum</taxon>
    </lineage>
</organism>
<name>A0A9P3UT58_LYOSH</name>
<dbReference type="AlphaFoldDB" id="A0A9P3UT58"/>
<dbReference type="EMBL" id="BRPK01000016">
    <property type="protein sequence ID" value="GLB44288.1"/>
    <property type="molecule type" value="Genomic_DNA"/>
</dbReference>
<evidence type="ECO:0000313" key="2">
    <source>
        <dbReference type="Proteomes" id="UP001063166"/>
    </source>
</evidence>
<accession>A0A9P3UT58</accession>
<protein>
    <submittedName>
        <fullName evidence="1">Uncharacterized protein</fullName>
    </submittedName>
</protein>
<reference evidence="1" key="1">
    <citation type="submission" date="2022-07" db="EMBL/GenBank/DDBJ databases">
        <title>The genome of Lyophyllum shimeji provides insight into the initial evolution of ectomycorrhizal fungal genome.</title>
        <authorList>
            <person name="Kobayashi Y."/>
            <person name="Shibata T."/>
            <person name="Hirakawa H."/>
            <person name="Shigenobu S."/>
            <person name="Nishiyama T."/>
            <person name="Yamada A."/>
            <person name="Hasebe M."/>
            <person name="Kawaguchi M."/>
        </authorList>
    </citation>
    <scope>NUCLEOTIDE SEQUENCE</scope>
    <source>
        <strain evidence="1">AT787</strain>
    </source>
</reference>
<gene>
    <name evidence="1" type="ORF">LshimejAT787_1602180</name>
</gene>
<keyword evidence="2" id="KW-1185">Reference proteome</keyword>
<comment type="caution">
    <text evidence="1">The sequence shown here is derived from an EMBL/GenBank/DDBJ whole genome shotgun (WGS) entry which is preliminary data.</text>
</comment>
<proteinExistence type="predicted"/>
<sequence length="71" mass="7818">MHCFDGRNETYNVGLIQDHILDLSLAASCTLRLYSCLPSHAKFDFHLMARDGGNASQNPMADSLVSIAHII</sequence>
<dbReference type="Proteomes" id="UP001063166">
    <property type="component" value="Unassembled WGS sequence"/>
</dbReference>
<evidence type="ECO:0000313" key="1">
    <source>
        <dbReference type="EMBL" id="GLB44288.1"/>
    </source>
</evidence>